<dbReference type="SMART" id="SM00421">
    <property type="entry name" value="HTH_LUXR"/>
    <property type="match status" value="1"/>
</dbReference>
<evidence type="ECO:0000313" key="3">
    <source>
        <dbReference type="Proteomes" id="UP000824334"/>
    </source>
</evidence>
<name>A0ABX8TGQ9_9CAUL</name>
<sequence>MTERRSFLPDVGPLPHDDCTSWFEHDDLARFVLDAQGGIQQCNAAGRAMIASGIVGGGGAFLCPKHRNRDEFDNLLSRLNARRQPSGRILFRAGDDDWCLLDLIALPEIENKIFATARPAQCVSAEGIESLRAVFGLTRAEITVLSHLTCGEPPKEIGRKMDVSIHTVRAHLRAICMRMGVKGINGALRLSFQLTTS</sequence>
<dbReference type="InterPro" id="IPR000792">
    <property type="entry name" value="Tscrpt_reg_LuxR_C"/>
</dbReference>
<dbReference type="PROSITE" id="PS50043">
    <property type="entry name" value="HTH_LUXR_2"/>
    <property type="match status" value="1"/>
</dbReference>
<accession>A0ABX8TGQ9</accession>
<evidence type="ECO:0000259" key="1">
    <source>
        <dbReference type="PROSITE" id="PS50043"/>
    </source>
</evidence>
<evidence type="ECO:0000313" key="2">
    <source>
        <dbReference type="EMBL" id="QYC10144.1"/>
    </source>
</evidence>
<feature type="domain" description="HTH luxR-type" evidence="1">
    <location>
        <begin position="130"/>
        <end position="195"/>
    </location>
</feature>
<reference evidence="2 3" key="1">
    <citation type="submission" date="2021-07" db="EMBL/GenBank/DDBJ databases">
        <title>Isolation and characterization of bacteria from a gold mining with a capacity of golden bioaccumulation.</title>
        <authorList>
            <person name="Yang X.J."/>
        </authorList>
    </citation>
    <scope>NUCLEOTIDE SEQUENCE [LARGE SCALE GENOMIC DNA]</scope>
    <source>
        <strain evidence="2 3">Au29</strain>
    </source>
</reference>
<dbReference type="Proteomes" id="UP000824334">
    <property type="component" value="Chromosome"/>
</dbReference>
<gene>
    <name evidence="2" type="ORF">KWG56_16525</name>
</gene>
<dbReference type="Pfam" id="PF00196">
    <property type="entry name" value="GerE"/>
    <property type="match status" value="1"/>
</dbReference>
<organism evidence="2 3">
    <name type="scientific">Brevundimonas nasdae</name>
    <dbReference type="NCBI Taxonomy" id="172043"/>
    <lineage>
        <taxon>Bacteria</taxon>
        <taxon>Pseudomonadati</taxon>
        <taxon>Pseudomonadota</taxon>
        <taxon>Alphaproteobacteria</taxon>
        <taxon>Caulobacterales</taxon>
        <taxon>Caulobacteraceae</taxon>
        <taxon>Brevundimonas</taxon>
    </lineage>
</organism>
<dbReference type="GeneID" id="94376897"/>
<dbReference type="EMBL" id="CP080034">
    <property type="protein sequence ID" value="QYC10144.1"/>
    <property type="molecule type" value="Genomic_DNA"/>
</dbReference>
<dbReference type="RefSeq" id="WP_219352978.1">
    <property type="nucleotide sequence ID" value="NZ_CP080034.1"/>
</dbReference>
<proteinExistence type="predicted"/>
<keyword evidence="3" id="KW-1185">Reference proteome</keyword>
<protein>
    <submittedName>
        <fullName evidence="2">Helix-turn-helix transcriptional regulator</fullName>
    </submittedName>
</protein>